<dbReference type="EMBL" id="DS113449">
    <property type="protein sequence ID" value="EAY05422.1"/>
    <property type="molecule type" value="Genomic_DNA"/>
</dbReference>
<keyword evidence="1" id="KW-0812">Transmembrane</keyword>
<dbReference type="OrthoDB" id="29773at2759"/>
<accession>A2EPJ3</accession>
<dbReference type="eggNOG" id="KOG3912">
    <property type="taxonomic scope" value="Eukaryota"/>
</dbReference>
<feature type="transmembrane region" description="Helical" evidence="1">
    <location>
        <begin position="187"/>
        <end position="205"/>
    </location>
</feature>
<dbReference type="PANTHER" id="PTHR13146:SF3">
    <property type="entry name" value="EAMA DOMAIN-CONTAINING PROTEIN"/>
    <property type="match status" value="1"/>
</dbReference>
<dbReference type="FunCoup" id="A2EPJ3">
    <property type="interactions" value="107"/>
</dbReference>
<feature type="transmembrane region" description="Helical" evidence="1">
    <location>
        <begin position="150"/>
        <end position="175"/>
    </location>
</feature>
<organism evidence="2 3">
    <name type="scientific">Trichomonas vaginalis (strain ATCC PRA-98 / G3)</name>
    <dbReference type="NCBI Taxonomy" id="412133"/>
    <lineage>
        <taxon>Eukaryota</taxon>
        <taxon>Metamonada</taxon>
        <taxon>Parabasalia</taxon>
        <taxon>Trichomonadida</taxon>
        <taxon>Trichomonadidae</taxon>
        <taxon>Trichomonas</taxon>
    </lineage>
</organism>
<evidence type="ECO:0000313" key="2">
    <source>
        <dbReference type="EMBL" id="EAY05422.1"/>
    </source>
</evidence>
<keyword evidence="3" id="KW-1185">Reference proteome</keyword>
<keyword evidence="1" id="KW-0472">Membrane</keyword>
<dbReference type="OMA" id="HTIHTYE"/>
<evidence type="ECO:0000256" key="1">
    <source>
        <dbReference type="SAM" id="Phobius"/>
    </source>
</evidence>
<dbReference type="STRING" id="5722.A2EPJ3"/>
<dbReference type="AlphaFoldDB" id="A2EPJ3"/>
<dbReference type="InParanoid" id="A2EPJ3"/>
<dbReference type="GO" id="GO:0016020">
    <property type="term" value="C:membrane"/>
    <property type="evidence" value="ECO:0000318"/>
    <property type="project" value="GO_Central"/>
</dbReference>
<feature type="transmembrane region" description="Helical" evidence="1">
    <location>
        <begin position="264"/>
        <end position="282"/>
    </location>
</feature>
<feature type="transmembrane region" description="Helical" evidence="1">
    <location>
        <begin position="303"/>
        <end position="320"/>
    </location>
</feature>
<feature type="transmembrane region" description="Helical" evidence="1">
    <location>
        <begin position="52"/>
        <end position="73"/>
    </location>
</feature>
<dbReference type="VEuPathDB" id="TrichDB:TVAG_197230"/>
<reference evidence="2" key="2">
    <citation type="journal article" date="2007" name="Science">
        <title>Draft genome sequence of the sexually transmitted pathogen Trichomonas vaginalis.</title>
        <authorList>
            <person name="Carlton J.M."/>
            <person name="Hirt R.P."/>
            <person name="Silva J.C."/>
            <person name="Delcher A.L."/>
            <person name="Schatz M."/>
            <person name="Zhao Q."/>
            <person name="Wortman J.R."/>
            <person name="Bidwell S.L."/>
            <person name="Alsmark U.C.M."/>
            <person name="Besteiro S."/>
            <person name="Sicheritz-Ponten T."/>
            <person name="Noel C.J."/>
            <person name="Dacks J.B."/>
            <person name="Foster P.G."/>
            <person name="Simillion C."/>
            <person name="Van de Peer Y."/>
            <person name="Miranda-Saavedra D."/>
            <person name="Barton G.J."/>
            <person name="Westrop G.D."/>
            <person name="Mueller S."/>
            <person name="Dessi D."/>
            <person name="Fiori P.L."/>
            <person name="Ren Q."/>
            <person name="Paulsen I."/>
            <person name="Zhang H."/>
            <person name="Bastida-Corcuera F.D."/>
            <person name="Simoes-Barbosa A."/>
            <person name="Brown M.T."/>
            <person name="Hayes R.D."/>
            <person name="Mukherjee M."/>
            <person name="Okumura C.Y."/>
            <person name="Schneider R."/>
            <person name="Smith A.J."/>
            <person name="Vanacova S."/>
            <person name="Villalvazo M."/>
            <person name="Haas B.J."/>
            <person name="Pertea M."/>
            <person name="Feldblyum T.V."/>
            <person name="Utterback T.R."/>
            <person name="Shu C.L."/>
            <person name="Osoegawa K."/>
            <person name="de Jong P.J."/>
            <person name="Hrdy I."/>
            <person name="Horvathova L."/>
            <person name="Zubacova Z."/>
            <person name="Dolezal P."/>
            <person name="Malik S.B."/>
            <person name="Logsdon J.M. Jr."/>
            <person name="Henze K."/>
            <person name="Gupta A."/>
            <person name="Wang C.C."/>
            <person name="Dunne R.L."/>
            <person name="Upcroft J.A."/>
            <person name="Upcroft P."/>
            <person name="White O."/>
            <person name="Salzberg S.L."/>
            <person name="Tang P."/>
            <person name="Chiu C.-H."/>
            <person name="Lee Y.-S."/>
            <person name="Embley T.M."/>
            <person name="Coombs G.H."/>
            <person name="Mottram J.C."/>
            <person name="Tachezy J."/>
            <person name="Fraser-Liggett C.M."/>
            <person name="Johnson P.J."/>
        </authorList>
    </citation>
    <scope>NUCLEOTIDE SEQUENCE [LARGE SCALE GENOMIC DNA]</scope>
    <source>
        <strain evidence="2">G3</strain>
    </source>
</reference>
<dbReference type="VEuPathDB" id="TrichDB:TVAGG3_0599860"/>
<dbReference type="Proteomes" id="UP000001542">
    <property type="component" value="Unassembled WGS sequence"/>
</dbReference>
<dbReference type="RefSeq" id="XP_001317645.1">
    <property type="nucleotide sequence ID" value="XM_001317610.1"/>
</dbReference>
<evidence type="ECO:0000313" key="3">
    <source>
        <dbReference type="Proteomes" id="UP000001542"/>
    </source>
</evidence>
<sequence>MVNTKAPRWQQIYAIPGMLIFGTATVVTQKFLFEQQGQGSAKYGYHGFHKPWFQTDTMFMGMTLSLLAYLILGKKDRKETNSEVQETKKCNWKLIFGGALPAICDLSATSLMNVQLLYIQASVWQMLRGSMVIFSSLFCAFILKRPHFPYMWWSILAVVIALTVVGVACVCSTGAGKEGVSQGRVIMAVFLTIVAQIIQASQLVIEDFILHDLDTHPLQLVGLKGFWGWVLCTSICFPIVQFTHSEEGNGVHEDLIDTFAMLKSNSIILVFIVLYIVFILLYNIGGMLVTNVFSAVHRTILEGLRTLCIWGVQLILYYAMHNNHPSIGEPWTRWSFLQLAGFSLLFTGSLMYNKIIRLPCFTYPDDIDIMKSSQPLLSSTNDQSSSVKI</sequence>
<feature type="transmembrane region" description="Helical" evidence="1">
    <location>
        <begin position="12"/>
        <end position="32"/>
    </location>
</feature>
<dbReference type="PANTHER" id="PTHR13146">
    <property type="match status" value="1"/>
</dbReference>
<gene>
    <name evidence="2" type="ORF">TVAG_197230</name>
</gene>
<feature type="transmembrane region" description="Helical" evidence="1">
    <location>
        <begin position="94"/>
        <end position="119"/>
    </location>
</feature>
<keyword evidence="1" id="KW-1133">Transmembrane helix</keyword>
<feature type="transmembrane region" description="Helical" evidence="1">
    <location>
        <begin position="332"/>
        <end position="352"/>
    </location>
</feature>
<evidence type="ECO:0008006" key="4">
    <source>
        <dbReference type="Google" id="ProtNLM"/>
    </source>
</evidence>
<reference evidence="2" key="1">
    <citation type="submission" date="2006-10" db="EMBL/GenBank/DDBJ databases">
        <authorList>
            <person name="Amadeo P."/>
            <person name="Zhao Q."/>
            <person name="Wortman J."/>
            <person name="Fraser-Liggett C."/>
            <person name="Carlton J."/>
        </authorList>
    </citation>
    <scope>NUCLEOTIDE SEQUENCE</scope>
    <source>
        <strain evidence="2">G3</strain>
    </source>
</reference>
<proteinExistence type="predicted"/>
<name>A2EPJ3_TRIV3</name>
<dbReference type="Pfam" id="PF16913">
    <property type="entry name" value="PUNUT"/>
    <property type="match status" value="1"/>
</dbReference>
<protein>
    <recommendedName>
        <fullName evidence="4">Integral membrane protein</fullName>
    </recommendedName>
</protein>
<dbReference type="KEGG" id="tva:4763288"/>